<dbReference type="Pfam" id="PF00250">
    <property type="entry name" value="Forkhead"/>
    <property type="match status" value="1"/>
</dbReference>
<evidence type="ECO:0000256" key="5">
    <source>
        <dbReference type="ARBA" id="ARBA00023242"/>
    </source>
</evidence>
<evidence type="ECO:0000259" key="8">
    <source>
        <dbReference type="PROSITE" id="PS50039"/>
    </source>
</evidence>
<keyword evidence="4" id="KW-0804">Transcription</keyword>
<protein>
    <submittedName>
        <fullName evidence="9">Forkhead box protein L2</fullName>
    </submittedName>
</protein>
<evidence type="ECO:0000256" key="2">
    <source>
        <dbReference type="ARBA" id="ARBA00023015"/>
    </source>
</evidence>
<evidence type="ECO:0000256" key="3">
    <source>
        <dbReference type="ARBA" id="ARBA00023125"/>
    </source>
</evidence>
<feature type="region of interest" description="Disordered" evidence="7">
    <location>
        <begin position="1"/>
        <end position="57"/>
    </location>
</feature>
<evidence type="ECO:0000256" key="4">
    <source>
        <dbReference type="ARBA" id="ARBA00023163"/>
    </source>
</evidence>
<dbReference type="AlphaFoldDB" id="A0A444URJ2"/>
<gene>
    <name evidence="9" type="ORF">EOD39_21852</name>
</gene>
<dbReference type="PROSITE" id="PS50039">
    <property type="entry name" value="FORK_HEAD_3"/>
    <property type="match status" value="1"/>
</dbReference>
<dbReference type="Gene3D" id="1.10.10.10">
    <property type="entry name" value="Winged helix-like DNA-binding domain superfamily/Winged helix DNA-binding domain"/>
    <property type="match status" value="1"/>
</dbReference>
<dbReference type="GO" id="GO:0000978">
    <property type="term" value="F:RNA polymerase II cis-regulatory region sequence-specific DNA binding"/>
    <property type="evidence" value="ECO:0007669"/>
    <property type="project" value="TreeGrafter"/>
</dbReference>
<evidence type="ECO:0000256" key="1">
    <source>
        <dbReference type="ARBA" id="ARBA00004123"/>
    </source>
</evidence>
<reference evidence="9 10" key="1">
    <citation type="submission" date="2019-01" db="EMBL/GenBank/DDBJ databases">
        <title>Draft Genome and Complete Hox-Cluster Characterization of the Sterlet Sturgeon (Acipenser ruthenus).</title>
        <authorList>
            <person name="Wei Q."/>
        </authorList>
    </citation>
    <scope>NUCLEOTIDE SEQUENCE [LARGE SCALE GENOMIC DNA]</scope>
    <source>
        <strain evidence="9">WHYD16114868_AA</strain>
        <tissue evidence="9">Blood</tissue>
    </source>
</reference>
<dbReference type="InterPro" id="IPR047515">
    <property type="entry name" value="FH_FOXL2"/>
</dbReference>
<keyword evidence="10" id="KW-1185">Reference proteome</keyword>
<sequence>METSQDNDKFSSRHPEIVNCSKDTVSKNPQDRAEEEEEEEAGGAGRRDHNQKPPDSYKPPYSYVALIAMAVRESPEKKLTLNGIYQFIINRFPYYEKNKKGWQNSIRHNLSLNECFVKVPREGGGERKGNFWTLDSAFDDMFDKGNYRRRRRVKRPYRPPSAPYGKPCLNYSDPYYLHPNSKYLQTSFVSNSWSVGQSSPFGQATTSLSYQQCQASSGNASPVSMNGYASPVSMNGYASPLHQSYNPYHRHLVSAMGNHYPGMTQQISPGGTSAPASTYQLPGARQPEMPVVHYWD</sequence>
<dbReference type="InterPro" id="IPR001766">
    <property type="entry name" value="Fork_head_dom"/>
</dbReference>
<dbReference type="InterPro" id="IPR036388">
    <property type="entry name" value="WH-like_DNA-bd_sf"/>
</dbReference>
<dbReference type="GO" id="GO:0009653">
    <property type="term" value="P:anatomical structure morphogenesis"/>
    <property type="evidence" value="ECO:0007669"/>
    <property type="project" value="TreeGrafter"/>
</dbReference>
<dbReference type="PANTHER" id="PTHR11829">
    <property type="entry name" value="FORKHEAD BOX PROTEIN"/>
    <property type="match status" value="1"/>
</dbReference>
<dbReference type="PRINTS" id="PR00053">
    <property type="entry name" value="FORKHEAD"/>
</dbReference>
<dbReference type="GO" id="GO:0030154">
    <property type="term" value="P:cell differentiation"/>
    <property type="evidence" value="ECO:0007669"/>
    <property type="project" value="TreeGrafter"/>
</dbReference>
<dbReference type="CDD" id="cd20028">
    <property type="entry name" value="FH_FOXL2"/>
    <property type="match status" value="1"/>
</dbReference>
<evidence type="ECO:0000256" key="6">
    <source>
        <dbReference type="PROSITE-ProRule" id="PRU00089"/>
    </source>
</evidence>
<evidence type="ECO:0000313" key="9">
    <source>
        <dbReference type="EMBL" id="RXM90783.1"/>
    </source>
</evidence>
<feature type="compositionally biased region" description="Basic and acidic residues" evidence="7">
    <location>
        <begin position="1"/>
        <end position="16"/>
    </location>
</feature>
<dbReference type="FunFam" id="1.10.10.10:FF:000016">
    <property type="entry name" value="Forkhead box protein I1"/>
    <property type="match status" value="1"/>
</dbReference>
<dbReference type="GO" id="GO:0005634">
    <property type="term" value="C:nucleus"/>
    <property type="evidence" value="ECO:0007669"/>
    <property type="project" value="UniProtKB-SubCell"/>
</dbReference>
<feature type="domain" description="Fork-head" evidence="8">
    <location>
        <begin position="58"/>
        <end position="152"/>
    </location>
</feature>
<dbReference type="PANTHER" id="PTHR11829:SF411">
    <property type="entry name" value="FORKHEAD BOX PROTEIN L2"/>
    <property type="match status" value="1"/>
</dbReference>
<dbReference type="InterPro" id="IPR050211">
    <property type="entry name" value="FOX_domain-containing"/>
</dbReference>
<dbReference type="InterPro" id="IPR030456">
    <property type="entry name" value="TF_fork_head_CS_2"/>
</dbReference>
<dbReference type="GO" id="GO:0000981">
    <property type="term" value="F:DNA-binding transcription factor activity, RNA polymerase II-specific"/>
    <property type="evidence" value="ECO:0007669"/>
    <property type="project" value="TreeGrafter"/>
</dbReference>
<dbReference type="InterPro" id="IPR036390">
    <property type="entry name" value="WH_DNA-bd_sf"/>
</dbReference>
<keyword evidence="2" id="KW-0805">Transcription regulation</keyword>
<comment type="subcellular location">
    <subcellularLocation>
        <location evidence="1 6">Nucleus</location>
    </subcellularLocation>
</comment>
<evidence type="ECO:0000313" key="10">
    <source>
        <dbReference type="Proteomes" id="UP000289886"/>
    </source>
</evidence>
<dbReference type="PROSITE" id="PS00658">
    <property type="entry name" value="FORK_HEAD_2"/>
    <property type="match status" value="1"/>
</dbReference>
<comment type="caution">
    <text evidence="9">The sequence shown here is derived from an EMBL/GenBank/DDBJ whole genome shotgun (WGS) entry which is preliminary data.</text>
</comment>
<feature type="DNA-binding region" description="Fork-head" evidence="6">
    <location>
        <begin position="58"/>
        <end position="152"/>
    </location>
</feature>
<name>A0A444URJ2_ACIRT</name>
<proteinExistence type="predicted"/>
<keyword evidence="3 6" id="KW-0238">DNA-binding</keyword>
<dbReference type="Proteomes" id="UP000289886">
    <property type="component" value="Unassembled WGS sequence"/>
</dbReference>
<dbReference type="SUPFAM" id="SSF46785">
    <property type="entry name" value="Winged helix' DNA-binding domain"/>
    <property type="match status" value="1"/>
</dbReference>
<organism evidence="9 10">
    <name type="scientific">Acipenser ruthenus</name>
    <name type="common">Sterlet sturgeon</name>
    <dbReference type="NCBI Taxonomy" id="7906"/>
    <lineage>
        <taxon>Eukaryota</taxon>
        <taxon>Metazoa</taxon>
        <taxon>Chordata</taxon>
        <taxon>Craniata</taxon>
        <taxon>Vertebrata</taxon>
        <taxon>Euteleostomi</taxon>
        <taxon>Actinopterygii</taxon>
        <taxon>Chondrostei</taxon>
        <taxon>Acipenseriformes</taxon>
        <taxon>Acipenseridae</taxon>
        <taxon>Acipenser</taxon>
    </lineage>
</organism>
<evidence type="ECO:0000256" key="7">
    <source>
        <dbReference type="SAM" id="MobiDB-lite"/>
    </source>
</evidence>
<dbReference type="SMART" id="SM00339">
    <property type="entry name" value="FH"/>
    <property type="match status" value="1"/>
</dbReference>
<keyword evidence="5 6" id="KW-0539">Nucleus</keyword>
<accession>A0A444URJ2</accession>
<dbReference type="EMBL" id="SCEB01013018">
    <property type="protein sequence ID" value="RXM90783.1"/>
    <property type="molecule type" value="Genomic_DNA"/>
</dbReference>